<evidence type="ECO:0000313" key="5">
    <source>
        <dbReference type="Proteomes" id="UP000298416"/>
    </source>
</evidence>
<feature type="repeat" description="PPR" evidence="3">
    <location>
        <begin position="473"/>
        <end position="507"/>
    </location>
</feature>
<feature type="repeat" description="PPR" evidence="3">
    <location>
        <begin position="225"/>
        <end position="255"/>
    </location>
</feature>
<dbReference type="PANTHER" id="PTHR47936">
    <property type="entry name" value="PPR_LONG DOMAIN-CONTAINING PROTEIN"/>
    <property type="match status" value="1"/>
</dbReference>
<keyword evidence="2" id="KW-0677">Repeat</keyword>
<dbReference type="SUPFAM" id="SSF81901">
    <property type="entry name" value="HCP-like"/>
    <property type="match status" value="1"/>
</dbReference>
<dbReference type="PANTHER" id="PTHR47936:SF1">
    <property type="entry name" value="PENTATRICOPEPTIDE REPEAT-CONTAINING PROTEIN GUN1, CHLOROPLASTIC"/>
    <property type="match status" value="1"/>
</dbReference>
<dbReference type="NCBIfam" id="TIGR00756">
    <property type="entry name" value="PPR"/>
    <property type="match status" value="12"/>
</dbReference>
<evidence type="ECO:0000256" key="3">
    <source>
        <dbReference type="PROSITE-ProRule" id="PRU00708"/>
    </source>
</evidence>
<evidence type="ECO:0000256" key="2">
    <source>
        <dbReference type="ARBA" id="ARBA00022737"/>
    </source>
</evidence>
<feature type="repeat" description="PPR" evidence="3">
    <location>
        <begin position="438"/>
        <end position="472"/>
    </location>
</feature>
<feature type="repeat" description="PPR" evidence="3">
    <location>
        <begin position="368"/>
        <end position="402"/>
    </location>
</feature>
<dbReference type="Pfam" id="PF01535">
    <property type="entry name" value="PPR"/>
    <property type="match status" value="1"/>
</dbReference>
<dbReference type="Pfam" id="PF12854">
    <property type="entry name" value="PPR_1"/>
    <property type="match status" value="5"/>
</dbReference>
<evidence type="ECO:0000256" key="1">
    <source>
        <dbReference type="ARBA" id="ARBA00007626"/>
    </source>
</evidence>
<comment type="similarity">
    <text evidence="1">Belongs to the PPR family. P subfamily.</text>
</comment>
<dbReference type="Gene3D" id="1.25.40.10">
    <property type="entry name" value="Tetratricopeptide repeat domain"/>
    <property type="match status" value="7"/>
</dbReference>
<name>A0A8X8WQS4_SALSN</name>
<dbReference type="AlphaFoldDB" id="A0A8X8WQS4"/>
<feature type="repeat" description="PPR" evidence="3">
    <location>
        <begin position="683"/>
        <end position="717"/>
    </location>
</feature>
<protein>
    <recommendedName>
        <fullName evidence="6">Pentatricopeptide repeat-containing protein</fullName>
    </recommendedName>
</protein>
<dbReference type="Pfam" id="PF13041">
    <property type="entry name" value="PPR_2"/>
    <property type="match status" value="4"/>
</dbReference>
<feature type="repeat" description="PPR" evidence="3">
    <location>
        <begin position="403"/>
        <end position="437"/>
    </location>
</feature>
<feature type="repeat" description="PPR" evidence="3">
    <location>
        <begin position="263"/>
        <end position="297"/>
    </location>
</feature>
<evidence type="ECO:0008006" key="6">
    <source>
        <dbReference type="Google" id="ProtNLM"/>
    </source>
</evidence>
<dbReference type="InterPro" id="IPR002885">
    <property type="entry name" value="PPR_rpt"/>
</dbReference>
<dbReference type="Proteomes" id="UP000298416">
    <property type="component" value="Unassembled WGS sequence"/>
</dbReference>
<proteinExistence type="inferred from homology"/>
<feature type="repeat" description="PPR" evidence="3">
    <location>
        <begin position="648"/>
        <end position="682"/>
    </location>
</feature>
<feature type="repeat" description="PPR" evidence="3">
    <location>
        <begin position="578"/>
        <end position="612"/>
    </location>
</feature>
<organism evidence="4">
    <name type="scientific">Salvia splendens</name>
    <name type="common">Scarlet sage</name>
    <dbReference type="NCBI Taxonomy" id="180675"/>
    <lineage>
        <taxon>Eukaryota</taxon>
        <taxon>Viridiplantae</taxon>
        <taxon>Streptophyta</taxon>
        <taxon>Embryophyta</taxon>
        <taxon>Tracheophyta</taxon>
        <taxon>Spermatophyta</taxon>
        <taxon>Magnoliopsida</taxon>
        <taxon>eudicotyledons</taxon>
        <taxon>Gunneridae</taxon>
        <taxon>Pentapetalae</taxon>
        <taxon>asterids</taxon>
        <taxon>lamiids</taxon>
        <taxon>Lamiales</taxon>
        <taxon>Lamiaceae</taxon>
        <taxon>Nepetoideae</taxon>
        <taxon>Mentheae</taxon>
        <taxon>Salviinae</taxon>
        <taxon>Salvia</taxon>
        <taxon>Salvia subgen. Calosphace</taxon>
        <taxon>core Calosphace</taxon>
    </lineage>
</organism>
<comment type="caution">
    <text evidence="4">The sequence shown here is derived from an EMBL/GenBank/DDBJ whole genome shotgun (WGS) entry which is preliminary data.</text>
</comment>
<feature type="repeat" description="PPR" evidence="3">
    <location>
        <begin position="298"/>
        <end position="332"/>
    </location>
</feature>
<reference evidence="4" key="1">
    <citation type="submission" date="2018-01" db="EMBL/GenBank/DDBJ databases">
        <authorList>
            <person name="Mao J.F."/>
        </authorList>
    </citation>
    <scope>NUCLEOTIDE SEQUENCE</scope>
    <source>
        <strain evidence="4">Huo1</strain>
        <tissue evidence="4">Leaf</tissue>
    </source>
</reference>
<reference evidence="4" key="2">
    <citation type="submission" date="2020-08" db="EMBL/GenBank/DDBJ databases">
        <title>Plant Genome Project.</title>
        <authorList>
            <person name="Zhang R.-G."/>
        </authorList>
    </citation>
    <scope>NUCLEOTIDE SEQUENCE</scope>
    <source>
        <strain evidence="4">Huo1</strain>
        <tissue evidence="4">Leaf</tissue>
    </source>
</reference>
<feature type="repeat" description="PPR" evidence="3">
    <location>
        <begin position="333"/>
        <end position="367"/>
    </location>
</feature>
<evidence type="ECO:0000313" key="4">
    <source>
        <dbReference type="EMBL" id="KAG6398538.1"/>
    </source>
</evidence>
<dbReference type="EMBL" id="PNBA02000015">
    <property type="protein sequence ID" value="KAG6398538.1"/>
    <property type="molecule type" value="Genomic_DNA"/>
</dbReference>
<feature type="repeat" description="PPR" evidence="3">
    <location>
        <begin position="543"/>
        <end position="577"/>
    </location>
</feature>
<feature type="repeat" description="PPR" evidence="3">
    <location>
        <begin position="724"/>
        <end position="758"/>
    </location>
</feature>
<dbReference type="PROSITE" id="PS51375">
    <property type="entry name" value="PPR"/>
    <property type="match status" value="14"/>
</dbReference>
<keyword evidence="5" id="KW-1185">Reference proteome</keyword>
<accession>A0A8X8WQS4</accession>
<gene>
    <name evidence="4" type="ORF">SASPL_140003</name>
</gene>
<dbReference type="InterPro" id="IPR011990">
    <property type="entry name" value="TPR-like_helical_dom_sf"/>
</dbReference>
<sequence>MVIASQISRLLILRRFDALKSLSFTFSDHLVNAVLKSLKLHPVSALHFFDLASKQNHFRPHFKSYVKIVHILSNARMFDETRLYLRGLVELAERDQIPVSLIYAELVAVFREFRFSGTVFDMMMKPYVERRLVKNALYMFDNMPKCGRVPSLRSCNGLLSCLVRFKDFHVVYCVYDQMIKVGVAPDVYTCAIMVDAYCKDGKVARALEGVEKVLELIRQQGISMNLVTYTLLIKGYCKTGNLDQADRVFRQMKEGTGLELVLDEKVYGVLIDGYCRNGRLDDAERVKNEMLSLGLGMNMFIFNSFINGYCKLGKLREAELVIVSMVGANLKQDGYSYNTLLDGYCKRGMIDEALKLCHKMTRDGVYPTNISYNTILKGLCEHGDMNDALSLWEMMLKRGLIPDEVGFSTLLHGLFSKGNYKKAFTLWKHVLARGYARSTVLCNAVLNGLCKMGKMIEAEQILEKMIGMGCLPDGVTNRTSIDGYCRAGDIQRAFQIKEAMDAEGIPASLEMYNSLIQGLFQAQKSNEVSHMLSEVHAKALCPNIITYGALISGWFKEGNLKKAFDAYFEKRGKGISPNVYICSTIISGLNRLGRTDEANMLVKKMVDLGVVPDLKQFYQSFNFNALQIEAQKVANSLNKSAQMCFTPDEFTYSTLIHTASISGDIDEAFLLRDEMIKKGISPNVVIYNALIDGLCKSGNLDRALRLFHKLYIKGRMIKEGVAPSVQTYCAFLSSFLRRGNEKEYVKLLDEMQKDGLATDSIRHCRSFEVSLEREGKYGTLLVGKQPKCGSSWLIYMHANQLRLCGFAKFSKVQCDWIYGAEAMDNNPSTSWDSWSEMEDINHEIALYLSEDDQRGATAIGNAQIRLTEDPESHLRDRKLSLLIRPPRRTYISVKGVQTAGWERKTWFNNDSCSDAETEVCHLITSGLA</sequence>
<feature type="repeat" description="PPR" evidence="3">
    <location>
        <begin position="151"/>
        <end position="185"/>
    </location>
</feature>
<dbReference type="Pfam" id="PF13812">
    <property type="entry name" value="PPR_3"/>
    <property type="match status" value="1"/>
</dbReference>